<dbReference type="InterPro" id="IPR019775">
    <property type="entry name" value="WD40_repeat_CS"/>
</dbReference>
<feature type="compositionally biased region" description="Low complexity" evidence="4">
    <location>
        <begin position="55"/>
        <end position="66"/>
    </location>
</feature>
<evidence type="ECO:0000256" key="4">
    <source>
        <dbReference type="SAM" id="MobiDB-lite"/>
    </source>
</evidence>
<dbReference type="Proteomes" id="UP000654075">
    <property type="component" value="Unassembled WGS sequence"/>
</dbReference>
<reference evidence="6" key="1">
    <citation type="submission" date="2021-02" db="EMBL/GenBank/DDBJ databases">
        <authorList>
            <person name="Dougan E. K."/>
            <person name="Rhodes N."/>
            <person name="Thang M."/>
            <person name="Chan C."/>
        </authorList>
    </citation>
    <scope>NUCLEOTIDE SEQUENCE</scope>
</reference>
<dbReference type="Pfam" id="PF00400">
    <property type="entry name" value="WD40"/>
    <property type="match status" value="1"/>
</dbReference>
<feature type="region of interest" description="Disordered" evidence="4">
    <location>
        <begin position="152"/>
        <end position="217"/>
    </location>
</feature>
<dbReference type="PROSITE" id="PS00678">
    <property type="entry name" value="WD_REPEATS_1"/>
    <property type="match status" value="1"/>
</dbReference>
<dbReference type="PROSITE" id="PS51746">
    <property type="entry name" value="PPM_2"/>
    <property type="match status" value="1"/>
</dbReference>
<feature type="region of interest" description="Disordered" evidence="4">
    <location>
        <begin position="248"/>
        <end position="274"/>
    </location>
</feature>
<evidence type="ECO:0000313" key="7">
    <source>
        <dbReference type="Proteomes" id="UP000654075"/>
    </source>
</evidence>
<proteinExistence type="predicted"/>
<dbReference type="Pfam" id="PF00481">
    <property type="entry name" value="PP2C"/>
    <property type="match status" value="1"/>
</dbReference>
<dbReference type="Gene3D" id="2.130.10.10">
    <property type="entry name" value="YVTN repeat-like/Quinoprotein amine dehydrogenase"/>
    <property type="match status" value="2"/>
</dbReference>
<keyword evidence="1 3" id="KW-0853">WD repeat</keyword>
<dbReference type="OrthoDB" id="420076at2759"/>
<dbReference type="CDD" id="cd00143">
    <property type="entry name" value="PP2Cc"/>
    <property type="match status" value="1"/>
</dbReference>
<dbReference type="GO" id="GO:0004722">
    <property type="term" value="F:protein serine/threonine phosphatase activity"/>
    <property type="evidence" value="ECO:0007669"/>
    <property type="project" value="InterPro"/>
</dbReference>
<keyword evidence="7" id="KW-1185">Reference proteome</keyword>
<feature type="region of interest" description="Disordered" evidence="4">
    <location>
        <begin position="1"/>
        <end position="116"/>
    </location>
</feature>
<gene>
    <name evidence="6" type="ORF">PGLA1383_LOCUS40989</name>
</gene>
<dbReference type="AlphaFoldDB" id="A0A813GF25"/>
<dbReference type="PANTHER" id="PTHR47992">
    <property type="entry name" value="PROTEIN PHOSPHATASE"/>
    <property type="match status" value="1"/>
</dbReference>
<dbReference type="InterPro" id="IPR036457">
    <property type="entry name" value="PPM-type-like_dom_sf"/>
</dbReference>
<dbReference type="SMART" id="SM00332">
    <property type="entry name" value="PP2Cc"/>
    <property type="match status" value="1"/>
</dbReference>
<feature type="domain" description="PPM-type phosphatase" evidence="5">
    <location>
        <begin position="351"/>
        <end position="717"/>
    </location>
</feature>
<evidence type="ECO:0000256" key="1">
    <source>
        <dbReference type="ARBA" id="ARBA00022574"/>
    </source>
</evidence>
<dbReference type="PROSITE" id="PS50082">
    <property type="entry name" value="WD_REPEATS_2"/>
    <property type="match status" value="1"/>
</dbReference>
<dbReference type="SUPFAM" id="SSF81606">
    <property type="entry name" value="PP2C-like"/>
    <property type="match status" value="1"/>
</dbReference>
<dbReference type="InterPro" id="IPR001932">
    <property type="entry name" value="PPM-type_phosphatase-like_dom"/>
</dbReference>
<feature type="compositionally biased region" description="Polar residues" evidence="4">
    <location>
        <begin position="22"/>
        <end position="44"/>
    </location>
</feature>
<sequence length="1061" mass="112207">MAAAGSFASHHLGLNAGARGQGSETSPSWGSTGMNSSFDFQPNGASLFPPPASPPSRQRPAEQGASGSWGMGQGGATGLNLDLGTNPWANNTQFRFDGGSDSPPPRREAGGAAPTGWQLASGAASLAWKRLRYLDWLQGESLFSIPVHQVLQRPSNQASGPSRNGRPRGGDASPMPRRGSPSTPEATRQMSSPSQSGAERQSPRSSKSGNPLLRKVSGLEDDEPFLVGLQKSFQTTWQAISSSSWCMHEGPQSGTYRSFRDSPETERSLPNLPALPDFDLDSMQWFARTVPPRAASAQPGGAPSPLLGARSLGSSTEVLSAVAAEQSTHDGQHPIQNMYQQDVLQVLSATRFSIFSKKGNKSTAPNQDRVLVAQLAGSMVLMAVLDGHGEVGHDVAEACTEVLPKLLLQRLSKLGMPSATSPGGSGSFFGVQNPQEAAGGGIADWWKEGAIRAFEEVHSLLEALTAQVMSSDDKESNLDALAGTANLKGLGGYSKIDSRTSGTTATVVLLIPGQRILVAHVGDSRAVLGVRRRGEGSAWRIRELTRDHKPDLPDERARIELFGAQAHWGGRFETSEKRKLVKAAGFLISALEEYEQGMAKIFVGGLAASTTDESELLKAAKLNVSIVFAPHRDSGTAALETVVRIKLDRLEHPAMFSPFVDDAALFAVWHSELPRRSVLFTRLLQNDRELEASARLGDCETAASSSGGEVQLTLVRVQGHKKALCGGEDGALRLFDLETGLLKWVLRGHPAAMTCLAADWIAGFAVSGGADGTLHFWDLAKGRGLTAFGLRSNPASRGGGITSVGANWPKQLAVTGCSQGCLVLWDLKRGEVSSRWRSAHSGRAVRDLSISGENPAVSSGCSGSAASLCLSCGADGLLKLWNLGNPEQPPLWVASDLARCLAVDWASKRLLSGGADGLSVRFWTFSDNEVKVKVAVKAASESKGRSSEAKTLSEGGTDVPVTCLAADWEAGLAVSGGEGGLHLWKLPSSASGEDTGRLAEDTGRLLADPDPVHCLAVDWQALRVLTWGPASRLLLSELRSQRALCSLEPMNTIATCCVVSA</sequence>
<protein>
    <recommendedName>
        <fullName evidence="5">PPM-type phosphatase domain-containing protein</fullName>
    </recommendedName>
</protein>
<keyword evidence="2" id="KW-0677">Repeat</keyword>
<evidence type="ECO:0000256" key="3">
    <source>
        <dbReference type="PROSITE-ProRule" id="PRU00221"/>
    </source>
</evidence>
<dbReference type="SUPFAM" id="SSF50978">
    <property type="entry name" value="WD40 repeat-like"/>
    <property type="match status" value="1"/>
</dbReference>
<organism evidence="6 7">
    <name type="scientific">Polarella glacialis</name>
    <name type="common">Dinoflagellate</name>
    <dbReference type="NCBI Taxonomy" id="89957"/>
    <lineage>
        <taxon>Eukaryota</taxon>
        <taxon>Sar</taxon>
        <taxon>Alveolata</taxon>
        <taxon>Dinophyceae</taxon>
        <taxon>Suessiales</taxon>
        <taxon>Suessiaceae</taxon>
        <taxon>Polarella</taxon>
    </lineage>
</organism>
<dbReference type="InterPro" id="IPR036322">
    <property type="entry name" value="WD40_repeat_dom_sf"/>
</dbReference>
<name>A0A813GF25_POLGL</name>
<feature type="compositionally biased region" description="Polar residues" evidence="4">
    <location>
        <begin position="180"/>
        <end position="209"/>
    </location>
</feature>
<dbReference type="SMART" id="SM00320">
    <property type="entry name" value="WD40"/>
    <property type="match status" value="6"/>
</dbReference>
<feature type="compositionally biased region" description="Basic and acidic residues" evidence="4">
    <location>
        <begin position="258"/>
        <end position="267"/>
    </location>
</feature>
<dbReference type="InterPro" id="IPR015943">
    <property type="entry name" value="WD40/YVTN_repeat-like_dom_sf"/>
</dbReference>
<accession>A0A813GF25</accession>
<feature type="repeat" description="WD" evidence="3">
    <location>
        <begin position="746"/>
        <end position="787"/>
    </location>
</feature>
<feature type="compositionally biased region" description="Gly residues" evidence="4">
    <location>
        <begin position="67"/>
        <end position="77"/>
    </location>
</feature>
<dbReference type="Gene3D" id="3.60.40.10">
    <property type="entry name" value="PPM-type phosphatase domain"/>
    <property type="match status" value="1"/>
</dbReference>
<dbReference type="InterPro" id="IPR015655">
    <property type="entry name" value="PP2C"/>
</dbReference>
<dbReference type="PROSITE" id="PS50294">
    <property type="entry name" value="WD_REPEATS_REGION"/>
    <property type="match status" value="1"/>
</dbReference>
<dbReference type="InterPro" id="IPR001680">
    <property type="entry name" value="WD40_rpt"/>
</dbReference>
<evidence type="ECO:0000313" key="6">
    <source>
        <dbReference type="EMBL" id="CAE8623753.1"/>
    </source>
</evidence>
<dbReference type="EMBL" id="CAJNNV010028235">
    <property type="protein sequence ID" value="CAE8623753.1"/>
    <property type="molecule type" value="Genomic_DNA"/>
</dbReference>
<evidence type="ECO:0000259" key="5">
    <source>
        <dbReference type="PROSITE" id="PS51746"/>
    </source>
</evidence>
<comment type="caution">
    <text evidence="6">The sequence shown here is derived from an EMBL/GenBank/DDBJ whole genome shotgun (WGS) entry which is preliminary data.</text>
</comment>
<evidence type="ECO:0000256" key="2">
    <source>
        <dbReference type="ARBA" id="ARBA00022737"/>
    </source>
</evidence>